<comment type="caution">
    <text evidence="2">The sequence shown here is derived from an EMBL/GenBank/DDBJ whole genome shotgun (WGS) entry which is preliminary data.</text>
</comment>
<keyword evidence="3" id="KW-1185">Reference proteome</keyword>
<reference evidence="2" key="1">
    <citation type="journal article" date="2022" name="bioRxiv">
        <title>Sequencing and chromosome-scale assembly of the giantPleurodeles waltlgenome.</title>
        <authorList>
            <person name="Brown T."/>
            <person name="Elewa A."/>
            <person name="Iarovenko S."/>
            <person name="Subramanian E."/>
            <person name="Araus A.J."/>
            <person name="Petzold A."/>
            <person name="Susuki M."/>
            <person name="Suzuki K.-i.T."/>
            <person name="Hayashi T."/>
            <person name="Toyoda A."/>
            <person name="Oliveira C."/>
            <person name="Osipova E."/>
            <person name="Leigh N.D."/>
            <person name="Simon A."/>
            <person name="Yun M.H."/>
        </authorList>
    </citation>
    <scope>NUCLEOTIDE SEQUENCE</scope>
    <source>
        <strain evidence="2">20211129_DDA</strain>
        <tissue evidence="2">Liver</tissue>
    </source>
</reference>
<dbReference type="AlphaFoldDB" id="A0AAV7MW73"/>
<sequence>METGAQRHATIQVSQWADLRGEERGLEPEDSLGGSDRPFYLGATKRTALKAPPNGQQTRSRYAAAIGDLPSRPRTVNATRGPRE</sequence>
<evidence type="ECO:0000313" key="3">
    <source>
        <dbReference type="Proteomes" id="UP001066276"/>
    </source>
</evidence>
<protein>
    <submittedName>
        <fullName evidence="2">Uncharacterized protein</fullName>
    </submittedName>
</protein>
<dbReference type="EMBL" id="JANPWB010000013">
    <property type="protein sequence ID" value="KAJ1107414.1"/>
    <property type="molecule type" value="Genomic_DNA"/>
</dbReference>
<proteinExistence type="predicted"/>
<organism evidence="2 3">
    <name type="scientific">Pleurodeles waltl</name>
    <name type="common">Iberian ribbed newt</name>
    <dbReference type="NCBI Taxonomy" id="8319"/>
    <lineage>
        <taxon>Eukaryota</taxon>
        <taxon>Metazoa</taxon>
        <taxon>Chordata</taxon>
        <taxon>Craniata</taxon>
        <taxon>Vertebrata</taxon>
        <taxon>Euteleostomi</taxon>
        <taxon>Amphibia</taxon>
        <taxon>Batrachia</taxon>
        <taxon>Caudata</taxon>
        <taxon>Salamandroidea</taxon>
        <taxon>Salamandridae</taxon>
        <taxon>Pleurodelinae</taxon>
        <taxon>Pleurodeles</taxon>
    </lineage>
</organism>
<evidence type="ECO:0000256" key="1">
    <source>
        <dbReference type="SAM" id="MobiDB-lite"/>
    </source>
</evidence>
<feature type="region of interest" description="Disordered" evidence="1">
    <location>
        <begin position="1"/>
        <end position="37"/>
    </location>
</feature>
<accession>A0AAV7MW73</accession>
<evidence type="ECO:0000313" key="2">
    <source>
        <dbReference type="EMBL" id="KAJ1107414.1"/>
    </source>
</evidence>
<feature type="region of interest" description="Disordered" evidence="1">
    <location>
        <begin position="65"/>
        <end position="84"/>
    </location>
</feature>
<dbReference type="Proteomes" id="UP001066276">
    <property type="component" value="Chromosome 9"/>
</dbReference>
<gene>
    <name evidence="2" type="ORF">NDU88_004804</name>
</gene>
<name>A0AAV7MW73_PLEWA</name>